<keyword evidence="2" id="KW-1185">Reference proteome</keyword>
<dbReference type="Proteomes" id="UP001230220">
    <property type="component" value="Unassembled WGS sequence"/>
</dbReference>
<comment type="caution">
    <text evidence="1">The sequence shown here is derived from an EMBL/GenBank/DDBJ whole genome shotgun (WGS) entry which is preliminary data.</text>
</comment>
<evidence type="ECO:0000313" key="1">
    <source>
        <dbReference type="EMBL" id="MDQ0360872.1"/>
    </source>
</evidence>
<proteinExistence type="predicted"/>
<dbReference type="InterPro" id="IPR036689">
    <property type="entry name" value="ESAT-6-like_sf"/>
</dbReference>
<accession>A0ABU0E1V1</accession>
<dbReference type="InterPro" id="IPR010310">
    <property type="entry name" value="T7SS_ESAT-6-like"/>
</dbReference>
<dbReference type="Pfam" id="PF06013">
    <property type="entry name" value="WXG100"/>
    <property type="match status" value="1"/>
</dbReference>
<sequence>MSNMQANYSDLEATGVKVKSTYGGDAGSFMALVNEINSTLNTAQEAWIGNASEEYQRQWEELMPQFRNAAEILEILGTNIETYAKDLANLEAKHSGK</sequence>
<protein>
    <submittedName>
        <fullName evidence="1">WXG100 family type VII secretion target</fullName>
    </submittedName>
</protein>
<name>A0ABU0E1V1_9FIRM</name>
<dbReference type="SUPFAM" id="SSF140453">
    <property type="entry name" value="EsxAB dimer-like"/>
    <property type="match status" value="1"/>
</dbReference>
<organism evidence="1 2">
    <name type="scientific">Breznakia pachnodae</name>
    <dbReference type="NCBI Taxonomy" id="265178"/>
    <lineage>
        <taxon>Bacteria</taxon>
        <taxon>Bacillati</taxon>
        <taxon>Bacillota</taxon>
        <taxon>Erysipelotrichia</taxon>
        <taxon>Erysipelotrichales</taxon>
        <taxon>Erysipelotrichaceae</taxon>
        <taxon>Breznakia</taxon>
    </lineage>
</organism>
<evidence type="ECO:0000313" key="2">
    <source>
        <dbReference type="Proteomes" id="UP001230220"/>
    </source>
</evidence>
<gene>
    <name evidence="1" type="ORF">J2S15_001617</name>
</gene>
<dbReference type="Gene3D" id="1.10.287.1060">
    <property type="entry name" value="ESAT-6-like"/>
    <property type="match status" value="1"/>
</dbReference>
<dbReference type="EMBL" id="JAUSUR010000002">
    <property type="protein sequence ID" value="MDQ0360872.1"/>
    <property type="molecule type" value="Genomic_DNA"/>
</dbReference>
<dbReference type="RefSeq" id="WP_307407098.1">
    <property type="nucleotide sequence ID" value="NZ_JAUSUR010000002.1"/>
</dbReference>
<reference evidence="1 2" key="1">
    <citation type="submission" date="2023-07" db="EMBL/GenBank/DDBJ databases">
        <title>Genomic Encyclopedia of Type Strains, Phase IV (KMG-IV): sequencing the most valuable type-strain genomes for metagenomic binning, comparative biology and taxonomic classification.</title>
        <authorList>
            <person name="Goeker M."/>
        </authorList>
    </citation>
    <scope>NUCLEOTIDE SEQUENCE [LARGE SCALE GENOMIC DNA]</scope>
    <source>
        <strain evidence="1 2">DSM 16784</strain>
    </source>
</reference>